<feature type="transmembrane region" description="Helical" evidence="7">
    <location>
        <begin position="1393"/>
        <end position="1419"/>
    </location>
</feature>
<feature type="transmembrane region" description="Helical" evidence="7">
    <location>
        <begin position="1267"/>
        <end position="1287"/>
    </location>
</feature>
<feature type="transmembrane region" description="Helical" evidence="7">
    <location>
        <begin position="459"/>
        <end position="480"/>
    </location>
</feature>
<dbReference type="GO" id="GO:0016020">
    <property type="term" value="C:membrane"/>
    <property type="evidence" value="ECO:0007669"/>
    <property type="project" value="UniProtKB-SubCell"/>
</dbReference>
<feature type="transmembrane region" description="Helical" evidence="7">
    <location>
        <begin position="1480"/>
        <end position="1501"/>
    </location>
</feature>
<feature type="transmembrane region" description="Helical" evidence="7">
    <location>
        <begin position="967"/>
        <end position="992"/>
    </location>
</feature>
<keyword evidence="5 7" id="KW-0472">Membrane</keyword>
<evidence type="ECO:0000256" key="5">
    <source>
        <dbReference type="ARBA" id="ARBA00023136"/>
    </source>
</evidence>
<keyword evidence="9" id="KW-1185">Reference proteome</keyword>
<feature type="transmembrane region" description="Helical" evidence="7">
    <location>
        <begin position="1096"/>
        <end position="1119"/>
    </location>
</feature>
<dbReference type="Pfam" id="PF00854">
    <property type="entry name" value="PTR2"/>
    <property type="match status" value="6"/>
</dbReference>
<feature type="region of interest" description="Disordered" evidence="6">
    <location>
        <begin position="99"/>
        <end position="122"/>
    </location>
</feature>
<dbReference type="OrthoDB" id="8904098at2759"/>
<feature type="transmembrane region" description="Helical" evidence="7">
    <location>
        <begin position="282"/>
        <end position="302"/>
    </location>
</feature>
<evidence type="ECO:0000256" key="6">
    <source>
        <dbReference type="SAM" id="MobiDB-lite"/>
    </source>
</evidence>
<dbReference type="SUPFAM" id="SSF103473">
    <property type="entry name" value="MFS general substrate transporter"/>
    <property type="match status" value="4"/>
</dbReference>
<feature type="transmembrane region" description="Helical" evidence="7">
    <location>
        <begin position="1934"/>
        <end position="1954"/>
    </location>
</feature>
<dbReference type="EMBL" id="JACEFO010001719">
    <property type="protein sequence ID" value="KAF8717146.1"/>
    <property type="molecule type" value="Genomic_DNA"/>
</dbReference>
<gene>
    <name evidence="8" type="ORF">HU200_026263</name>
</gene>
<dbReference type="InterPro" id="IPR036259">
    <property type="entry name" value="MFS_trans_sf"/>
</dbReference>
<protein>
    <submittedName>
        <fullName evidence="8">Uncharacterized protein</fullName>
    </submittedName>
</protein>
<feature type="transmembrane region" description="Helical" evidence="7">
    <location>
        <begin position="1439"/>
        <end position="1460"/>
    </location>
</feature>
<feature type="transmembrane region" description="Helical" evidence="7">
    <location>
        <begin position="129"/>
        <end position="152"/>
    </location>
</feature>
<reference evidence="8" key="1">
    <citation type="submission" date="2020-07" db="EMBL/GenBank/DDBJ databases">
        <title>Genome sequence and genetic diversity analysis of an under-domesticated orphan crop, white fonio (Digitaria exilis).</title>
        <authorList>
            <person name="Bennetzen J.L."/>
            <person name="Chen S."/>
            <person name="Ma X."/>
            <person name="Wang X."/>
            <person name="Yssel A.E.J."/>
            <person name="Chaluvadi S.R."/>
            <person name="Johnson M."/>
            <person name="Gangashetty P."/>
            <person name="Hamidou F."/>
            <person name="Sanogo M.D."/>
            <person name="Zwaenepoel A."/>
            <person name="Wallace J."/>
            <person name="Van De Peer Y."/>
            <person name="Van Deynze A."/>
        </authorList>
    </citation>
    <scope>NUCLEOTIDE SEQUENCE</scope>
    <source>
        <tissue evidence="8">Leaves</tissue>
    </source>
</reference>
<feature type="transmembrane region" description="Helical" evidence="7">
    <location>
        <begin position="501"/>
        <end position="526"/>
    </location>
</feature>
<evidence type="ECO:0000313" key="8">
    <source>
        <dbReference type="EMBL" id="KAF8717146.1"/>
    </source>
</evidence>
<feature type="transmembrane region" description="Helical" evidence="7">
    <location>
        <begin position="1764"/>
        <end position="1785"/>
    </location>
</feature>
<dbReference type="InterPro" id="IPR000109">
    <property type="entry name" value="POT_fam"/>
</dbReference>
<feature type="transmembrane region" description="Helical" evidence="7">
    <location>
        <begin position="1125"/>
        <end position="1144"/>
    </location>
</feature>
<feature type="transmembrane region" description="Helical" evidence="7">
    <location>
        <begin position="1891"/>
        <end position="1913"/>
    </location>
</feature>
<feature type="compositionally biased region" description="Polar residues" evidence="6">
    <location>
        <begin position="2273"/>
        <end position="2282"/>
    </location>
</feature>
<feature type="transmembrane region" description="Helical" evidence="7">
    <location>
        <begin position="924"/>
        <end position="946"/>
    </location>
</feature>
<feature type="transmembrane region" description="Helical" evidence="7">
    <location>
        <begin position="164"/>
        <end position="188"/>
    </location>
</feature>
<accession>A0A835C9Y5</accession>
<evidence type="ECO:0000256" key="7">
    <source>
        <dbReference type="SAM" id="Phobius"/>
    </source>
</evidence>
<comment type="similarity">
    <text evidence="2">Belongs to the major facilitator superfamily. Proton-dependent oligopeptide transporter (POT/PTR) (TC 2.A.17) family.</text>
</comment>
<feature type="transmembrane region" description="Helical" evidence="7">
    <location>
        <begin position="1521"/>
        <end position="1541"/>
    </location>
</feature>
<organism evidence="8 9">
    <name type="scientific">Digitaria exilis</name>
    <dbReference type="NCBI Taxonomy" id="1010633"/>
    <lineage>
        <taxon>Eukaryota</taxon>
        <taxon>Viridiplantae</taxon>
        <taxon>Streptophyta</taxon>
        <taxon>Embryophyta</taxon>
        <taxon>Tracheophyta</taxon>
        <taxon>Spermatophyta</taxon>
        <taxon>Magnoliopsida</taxon>
        <taxon>Liliopsida</taxon>
        <taxon>Poales</taxon>
        <taxon>Poaceae</taxon>
        <taxon>PACMAD clade</taxon>
        <taxon>Panicoideae</taxon>
        <taxon>Panicodae</taxon>
        <taxon>Paniceae</taxon>
        <taxon>Anthephorinae</taxon>
        <taxon>Digitaria</taxon>
    </lineage>
</organism>
<feature type="transmembrane region" description="Helical" evidence="7">
    <location>
        <begin position="1849"/>
        <end position="1871"/>
    </location>
</feature>
<feature type="transmembrane region" description="Helical" evidence="7">
    <location>
        <begin position="737"/>
        <end position="757"/>
    </location>
</feature>
<feature type="compositionally biased region" description="Basic and acidic residues" evidence="6">
    <location>
        <begin position="2283"/>
        <end position="2296"/>
    </location>
</feature>
<feature type="transmembrane region" description="Helical" evidence="7">
    <location>
        <begin position="1658"/>
        <end position="1681"/>
    </location>
</feature>
<dbReference type="PANTHER" id="PTHR11654">
    <property type="entry name" value="OLIGOPEPTIDE TRANSPORTER-RELATED"/>
    <property type="match status" value="1"/>
</dbReference>
<evidence type="ECO:0000313" key="9">
    <source>
        <dbReference type="Proteomes" id="UP000636709"/>
    </source>
</evidence>
<keyword evidence="4 7" id="KW-1133">Transmembrane helix</keyword>
<feature type="transmembrane region" description="Helical" evidence="7">
    <location>
        <begin position="709"/>
        <end position="731"/>
    </location>
</feature>
<feature type="transmembrane region" description="Helical" evidence="7">
    <location>
        <begin position="1239"/>
        <end position="1261"/>
    </location>
</feature>
<evidence type="ECO:0000256" key="4">
    <source>
        <dbReference type="ARBA" id="ARBA00022989"/>
    </source>
</evidence>
<feature type="transmembrane region" description="Helical" evidence="7">
    <location>
        <begin position="801"/>
        <end position="826"/>
    </location>
</feature>
<dbReference type="FunFam" id="1.20.1250.20:FF:000410">
    <property type="entry name" value="POT family protein"/>
    <property type="match status" value="3"/>
</dbReference>
<feature type="transmembrane region" description="Helical" evidence="7">
    <location>
        <begin position="1151"/>
        <end position="1170"/>
    </location>
</feature>
<feature type="transmembrane region" description="Helical" evidence="7">
    <location>
        <begin position="338"/>
        <end position="358"/>
    </location>
</feature>
<feature type="transmembrane region" description="Helical" evidence="7">
    <location>
        <begin position="586"/>
        <end position="604"/>
    </location>
</feature>
<evidence type="ECO:0000256" key="1">
    <source>
        <dbReference type="ARBA" id="ARBA00004141"/>
    </source>
</evidence>
<feature type="transmembrane region" description="Helical" evidence="7">
    <location>
        <begin position="1362"/>
        <end position="1381"/>
    </location>
</feature>
<sequence>MLAWARAVDHAPHVSCAEIDRQVPHLERSRLISRALAGFWQSCVTVADELTVTATVSLIVADGLTVTAAAEASLMRCGWRQESTISKRLDVHLRSTAMESGGSGELLPRPEPSSVISRAGDDGRGGWRAALFIVAVGLFERIGFVGVSANLIMYLTGPLGMSTAAAAAGVNAWSGTVQVLPLVGALVADSRLGRYRALLAAGVLSPPPAHLAFFYVALYLLALAQGFYAPCGEAFGADQFAPSDGGDPRFRSSYFNWFHFSISWGYAIASAGLSYLQDNAGWTIGFGACWAAMVLCLAIFLLGTPTYRAKQPADGGPFAETVRACAARREDGLVAKLLPIWLTSLIFAAIFSQVSTLFTKQASTLDRRLGTSSTGIVVPPAALQCLTNITFIVMLPLYDRVIVPLARRLTGHAAGITMLQRIGASMATSCAAMAVAALVEARRLHVADDAGLVDRPDVAVPMTLWWMIPQYVLIGLAGVLGQVGLEEFFYDQVPDSLRSVGLALCLSIFGVGSYASSMLVSAIDWVTRSQGESWFSDNLNRAHLDYFYWLLAGLAAMEVSSELLHGSGPSLGSKPADDRRRGGWRAARFVLAVGFLERIGFYGVQGNLIMYLTGPLGMSTAAWAGTVQVLPLAGALAADSRLGRYRAVLAAGGLYLLRRNLTPRARRLLPCSPSFTSRCFHRPCVEALGADQFVPSDGDQSAHASRSSYFNWFHFSISWGYAIATAVLSYVEDNVGWTVGFAACWATMALYLAVFLLGTRTYRAEKPVGVRSQSSVAATPLMQNGELAWTQRDEDKEEQELIVRLLPIWLTSLVFAAIFSQVYTLFTKQGSTLDRRIGATLVVPPAALQCLVSVTFVTMLPLYDRVLVPMARRVTGHHAGVTTLQRIGAGMAVSGVAMAVAALVEGRRLRVAMDAGLVDRPDVALPMSLWWVVPQYVLLGVAAVLAEIGLEEFFYDQVPGAIRSVGLALSLSAMGAGSYASSMLVSLIDWATRKWCAQSWFSDNLNRAHLDYFYWLLAGLAALEPANKHLRRASSPFGRIQPLPLSCRSYYFHKPTADGNISGRGSVSAMESGELIPRSGPVVPTDGRGGWRGARFLIAISFLEIIGFSGVQSNLIMYLTGHLGIVNTWTGTELVLPVAVALAADSWLGRYRAVLIAGVLYLLSLGMLTVSSTLRAPQPQEAAASSLSFPQLAFFYVALYLLAVARAFHRPCVEALGADQFAPASDGEDPSSLASRSSYFNWLQFSLSCAYCIATAGLSYVEDNVGWTIGFGACWAVSVLYLAFFLLGTPTYRAERPLHDIRFAETVQAWTAKVFRPRTNVCILLPLRLVVMEVVDLCRLLSGDEPDEDGKEKGLVVKLLPVWVMSLVFAAITAQVTTLFTKQSSTLDRRLGMGTGLVVPPAALQFFLGVTMVILLPVYDRVFVPLMRRVTGHHAGLTTLQRIGAGMATSGVAMVVAALVEARRLSVAREAGLVDRPDVVLPMSLWWILPQYVVVGVALVLGNTGLLEFFYDQVPNGLRSVGVALCTSIFGVGSYASGMLVSATHWATRSTGEIDRWNPASLFPDLGHPSPPTAAAAGAARASSSPQEANLLSFTIAAISFFEIIGFSGVRSNLIMYLTGHLGMSTAAAAASVNAWNGTEMVLPIAGALAADSRLGRYRAVLIAGVLYLLSMGMLTVSAAASSPSFAHLPFFYVALYLLAVARAFHRPCAEALGADQFAPASDGEDPTSLASRSSYFNWYQFYSSCAYGIATAGLSYVEDNVSWTIGFGACWAMMVLYLAVFLLGTPTYRAERPLHDIRFAETVQAWAARVFRRPKNAANVCVLDLACTRRRDLVVMEEPAEEGKEKGIVLKLLPIWVVSLVFAAITAQITTLFTKQGSTLDRRLGMGTGLVVPPAALQFFLGLTVVILVPVYDRLFVPLLRRVTGHHSGLTTLQRIGAGMATSGVAMAVAALVEARRLSVAREAGLVDRPDVVLPMSLWWMLPQYVLVGVASVLGEIGLREFFYDQVPNGLRSLGLALCSSIFGVGNYASSMLVSGTDWATRSTGESWFADNLNRAHIDYFYWLLAGLAALENLVSINRRHFGAVRGDLLVDVSVNVKFKEGATFIFGSWLCTANQDGKLRHELRDVMIALRRELCGETMASPPPPARVTVRRSSRVSDSNTIFGSYPTRRSSTRTNDDSCLVALKYQDQADSRRTRLLGGLRIISIICQGTSVRTVTFVIQEARPRSTLRLVGSVARVLFLSEQGSFFDKNPNYGNQQGSFFDKNPDYDDQPSSFSTKNSDSARLHQRIVHESS</sequence>
<feature type="transmembrane region" description="Helical" evidence="7">
    <location>
        <begin position="1182"/>
        <end position="1202"/>
    </location>
</feature>
<dbReference type="GO" id="GO:0022857">
    <property type="term" value="F:transmembrane transporter activity"/>
    <property type="evidence" value="ECO:0007669"/>
    <property type="project" value="InterPro"/>
</dbReference>
<dbReference type="Gene3D" id="1.20.1250.20">
    <property type="entry name" value="MFS general substrate transporter like domains"/>
    <property type="match status" value="4"/>
</dbReference>
<feature type="transmembrane region" description="Helical" evidence="7">
    <location>
        <begin position="1591"/>
        <end position="1608"/>
    </location>
</feature>
<keyword evidence="3 7" id="KW-0812">Transmembrane</keyword>
<feature type="transmembrane region" description="Helical" evidence="7">
    <location>
        <begin position="884"/>
        <end position="904"/>
    </location>
</feature>
<comment type="caution">
    <text evidence="8">The sequence shown here is derived from an EMBL/GenBank/DDBJ whole genome shotgun (WGS) entry which is preliminary data.</text>
</comment>
<comment type="subcellular location">
    <subcellularLocation>
        <location evidence="1">Membrane</location>
        <topology evidence="1">Multi-pass membrane protein</topology>
    </subcellularLocation>
</comment>
<feature type="transmembrane region" description="Helical" evidence="7">
    <location>
        <begin position="1739"/>
        <end position="1758"/>
    </location>
</feature>
<evidence type="ECO:0000256" key="2">
    <source>
        <dbReference type="ARBA" id="ARBA00005982"/>
    </source>
</evidence>
<evidence type="ECO:0000256" key="3">
    <source>
        <dbReference type="ARBA" id="ARBA00022692"/>
    </source>
</evidence>
<feature type="transmembrane region" description="Helical" evidence="7">
    <location>
        <begin position="1687"/>
        <end position="1705"/>
    </location>
</feature>
<feature type="transmembrane region" description="Helical" evidence="7">
    <location>
        <begin position="378"/>
        <end position="398"/>
    </location>
</feature>
<name>A0A835C9Y5_9POAL</name>
<feature type="region of interest" description="Disordered" evidence="6">
    <location>
        <begin position="2260"/>
        <end position="2296"/>
    </location>
</feature>
<dbReference type="Proteomes" id="UP000636709">
    <property type="component" value="Unassembled WGS sequence"/>
</dbReference>
<proteinExistence type="inferred from homology"/>
<feature type="transmembrane region" description="Helical" evidence="7">
    <location>
        <begin position="616"/>
        <end position="638"/>
    </location>
</feature>